<dbReference type="SUPFAM" id="SSF55154">
    <property type="entry name" value="CYTH-like phosphatases"/>
    <property type="match status" value="1"/>
</dbReference>
<dbReference type="Gene3D" id="2.40.320.10">
    <property type="entry name" value="Hypothetical Protein Pfu-838710-001"/>
    <property type="match status" value="1"/>
</dbReference>
<accession>A0A8J6Z974</accession>
<dbReference type="PANTHER" id="PTHR39569:SF1">
    <property type="entry name" value="INORGANIC TRIPHOSPHATASE"/>
    <property type="match status" value="1"/>
</dbReference>
<dbReference type="Pfam" id="PF05235">
    <property type="entry name" value="CHAD"/>
    <property type="match status" value="1"/>
</dbReference>
<sequence>MPETELKFTLDPAVLQLLGARLDRLGPPRLHVLHSVYHDTARHRLRKAGITLRMRRDGARWFQTVKVKTRSRDGLQVAEEAETELAGGGIDPAAIPCEALRARVREVIGTRRLHPVCETRISRRVLVLPAAGGALVEIALDEGEVRAGAAAEPVRELELELKAGPLAALYQLAAELLPGGGAEPSLLSKSDRGYLLAATGSSALPGGPRGPMAAGLVPGMSLGPAAAAVFGECSSQVSANVAAVRRGTDPEGPRQLALATERLAAALEIFGKALELRDRGYLRAEARWLGRQAGAERDLPRLRAALDSKRTQRFTLA</sequence>
<dbReference type="CDD" id="cd07756">
    <property type="entry name" value="CYTH-like_Pase_CHAD"/>
    <property type="match status" value="1"/>
</dbReference>
<protein>
    <submittedName>
        <fullName evidence="2">Inorganic triphosphatase</fullName>
    </submittedName>
</protein>
<evidence type="ECO:0000313" key="3">
    <source>
        <dbReference type="Proteomes" id="UP000609121"/>
    </source>
</evidence>
<dbReference type="Gene3D" id="1.40.20.10">
    <property type="entry name" value="CHAD domain"/>
    <property type="match status" value="1"/>
</dbReference>
<proteinExistence type="predicted"/>
<dbReference type="SMART" id="SM01118">
    <property type="entry name" value="CYTH"/>
    <property type="match status" value="1"/>
</dbReference>
<organism evidence="2 3">
    <name type="scientific">Mangrovicoccus algicola</name>
    <dbReference type="NCBI Taxonomy" id="2771008"/>
    <lineage>
        <taxon>Bacteria</taxon>
        <taxon>Pseudomonadati</taxon>
        <taxon>Pseudomonadota</taxon>
        <taxon>Alphaproteobacteria</taxon>
        <taxon>Rhodobacterales</taxon>
        <taxon>Paracoccaceae</taxon>
        <taxon>Mangrovicoccus</taxon>
    </lineage>
</organism>
<comment type="caution">
    <text evidence="2">The sequence shown here is derived from an EMBL/GenBank/DDBJ whole genome shotgun (WGS) entry which is preliminary data.</text>
</comment>
<gene>
    <name evidence="2" type="ORF">ICN82_19165</name>
</gene>
<dbReference type="RefSeq" id="WP_193186274.1">
    <property type="nucleotide sequence ID" value="NZ_JACVXA010000086.1"/>
</dbReference>
<dbReference type="AlphaFoldDB" id="A0A8J6Z974"/>
<evidence type="ECO:0000259" key="1">
    <source>
        <dbReference type="PROSITE" id="PS51707"/>
    </source>
</evidence>
<dbReference type="EMBL" id="JACVXA010000086">
    <property type="protein sequence ID" value="MBE3640329.1"/>
    <property type="molecule type" value="Genomic_DNA"/>
</dbReference>
<dbReference type="InterPro" id="IPR038186">
    <property type="entry name" value="CHAD_dom_sf"/>
</dbReference>
<reference evidence="2" key="1">
    <citation type="submission" date="2020-09" db="EMBL/GenBank/DDBJ databases">
        <title>A novel bacterium of genus Mangrovicoccus, isolated from South China Sea.</title>
        <authorList>
            <person name="Huang H."/>
            <person name="Mo K."/>
            <person name="Hu Y."/>
        </authorList>
    </citation>
    <scope>NUCLEOTIDE SEQUENCE</scope>
    <source>
        <strain evidence="2">HB182678</strain>
    </source>
</reference>
<dbReference type="InterPro" id="IPR033469">
    <property type="entry name" value="CYTH-like_dom_sf"/>
</dbReference>
<dbReference type="PROSITE" id="PS51707">
    <property type="entry name" value="CYTH"/>
    <property type="match status" value="1"/>
</dbReference>
<dbReference type="Proteomes" id="UP000609121">
    <property type="component" value="Unassembled WGS sequence"/>
</dbReference>
<evidence type="ECO:0000313" key="2">
    <source>
        <dbReference type="EMBL" id="MBE3640329.1"/>
    </source>
</evidence>
<feature type="domain" description="CYTH" evidence="1">
    <location>
        <begin position="1"/>
        <end position="200"/>
    </location>
</feature>
<dbReference type="Pfam" id="PF01928">
    <property type="entry name" value="CYTH"/>
    <property type="match status" value="1"/>
</dbReference>
<keyword evidence="3" id="KW-1185">Reference proteome</keyword>
<dbReference type="PANTHER" id="PTHR39569">
    <property type="entry name" value="INORGANIC TRIPHOSPHATASE"/>
    <property type="match status" value="1"/>
</dbReference>
<feature type="non-terminal residue" evidence="2">
    <location>
        <position position="317"/>
    </location>
</feature>
<dbReference type="GO" id="GO:0050355">
    <property type="term" value="F:inorganic triphosphate phosphatase activity"/>
    <property type="evidence" value="ECO:0007669"/>
    <property type="project" value="InterPro"/>
</dbReference>
<dbReference type="GO" id="GO:0046872">
    <property type="term" value="F:metal ion binding"/>
    <property type="evidence" value="ECO:0007669"/>
    <property type="project" value="TreeGrafter"/>
</dbReference>
<name>A0A8J6Z974_9RHOB</name>
<dbReference type="InterPro" id="IPR039013">
    <property type="entry name" value="YgiF"/>
</dbReference>
<dbReference type="InterPro" id="IPR023577">
    <property type="entry name" value="CYTH_domain"/>
</dbReference>
<dbReference type="InterPro" id="IPR007899">
    <property type="entry name" value="CHAD_dom"/>
</dbReference>